<evidence type="ECO:0000256" key="4">
    <source>
        <dbReference type="ARBA" id="ARBA00022692"/>
    </source>
</evidence>
<comment type="subcellular location">
    <subcellularLocation>
        <location evidence="7">Cell membrane</location>
        <topology evidence="7">Multi-pass membrane protein</topology>
    </subcellularLocation>
</comment>
<evidence type="ECO:0000313" key="9">
    <source>
        <dbReference type="Proteomes" id="UP001524435"/>
    </source>
</evidence>
<dbReference type="SFLD" id="SFLDG01135">
    <property type="entry name" value="C1.5.6:_HAD__Beta-PGM__Phospha"/>
    <property type="match status" value="1"/>
</dbReference>
<dbReference type="SUPFAM" id="SSF56784">
    <property type="entry name" value="HAD-like"/>
    <property type="match status" value="1"/>
</dbReference>
<feature type="transmembrane region" description="Helical" evidence="7">
    <location>
        <begin position="116"/>
        <end position="134"/>
    </location>
</feature>
<comment type="function">
    <text evidence="7">Catalyzes the transfer of the diacylglyceryl group from phosphatidylglycerol to the sulfhydryl group of the N-terminal cysteine of a prolipoprotein, the first step in the formation of mature lipoproteins.</text>
</comment>
<organism evidence="8 9">
    <name type="scientific">Massilicoli timonensis</name>
    <dbReference type="NCBI Taxonomy" id="2015901"/>
    <lineage>
        <taxon>Bacteria</taxon>
        <taxon>Bacillati</taxon>
        <taxon>Bacillota</taxon>
        <taxon>Erysipelotrichia</taxon>
        <taxon>Erysipelotrichales</taxon>
        <taxon>Erysipelotrichaceae</taxon>
        <taxon>Massilicoli</taxon>
    </lineage>
</organism>
<dbReference type="InterPro" id="IPR001640">
    <property type="entry name" value="Lgt"/>
</dbReference>
<keyword evidence="9" id="KW-1185">Reference proteome</keyword>
<keyword evidence="6 7" id="KW-0472">Membrane</keyword>
<comment type="pathway">
    <text evidence="7">Protein modification; lipoprotein biosynthesis (diacylglyceryl transfer).</text>
</comment>
<evidence type="ECO:0000256" key="3">
    <source>
        <dbReference type="ARBA" id="ARBA00022679"/>
    </source>
</evidence>
<keyword evidence="2 7" id="KW-1003">Cell membrane</keyword>
<dbReference type="SFLD" id="SFLDS00003">
    <property type="entry name" value="Haloacid_Dehalogenase"/>
    <property type="match status" value="1"/>
</dbReference>
<dbReference type="GO" id="GO:0008961">
    <property type="term" value="F:phosphatidylglycerol-prolipoprotein diacylglyceryl transferase activity"/>
    <property type="evidence" value="ECO:0007669"/>
    <property type="project" value="UniProtKB-EC"/>
</dbReference>
<dbReference type="InterPro" id="IPR023198">
    <property type="entry name" value="PGP-like_dom2"/>
</dbReference>
<comment type="caution">
    <text evidence="8">The sequence shown here is derived from an EMBL/GenBank/DDBJ whole genome shotgun (WGS) entry which is preliminary data.</text>
</comment>
<feature type="binding site" evidence="7">
    <location>
        <position position="135"/>
    </location>
    <ligand>
        <name>a 1,2-diacyl-sn-glycero-3-phospho-(1'-sn-glycerol)</name>
        <dbReference type="ChEBI" id="CHEBI:64716"/>
    </ligand>
</feature>
<reference evidence="8 9" key="1">
    <citation type="submission" date="2022-06" db="EMBL/GenBank/DDBJ databases">
        <title>Isolation of gut microbiota from human fecal samples.</title>
        <authorList>
            <person name="Pamer E.G."/>
            <person name="Barat B."/>
            <person name="Waligurski E."/>
            <person name="Medina S."/>
            <person name="Paddock L."/>
            <person name="Mostad J."/>
        </authorList>
    </citation>
    <scope>NUCLEOTIDE SEQUENCE [LARGE SCALE GENOMIC DNA]</scope>
    <source>
        <strain evidence="8 9">DFI.6.1</strain>
    </source>
</reference>
<dbReference type="Gene3D" id="1.10.150.240">
    <property type="entry name" value="Putative phosphatase, domain 2"/>
    <property type="match status" value="1"/>
</dbReference>
<evidence type="ECO:0000256" key="1">
    <source>
        <dbReference type="ARBA" id="ARBA00007150"/>
    </source>
</evidence>
<evidence type="ECO:0000256" key="2">
    <source>
        <dbReference type="ARBA" id="ARBA00022475"/>
    </source>
</evidence>
<gene>
    <name evidence="7 8" type="primary">lgt</name>
    <name evidence="8" type="ORF">NE663_04785</name>
</gene>
<dbReference type="InterPro" id="IPR006439">
    <property type="entry name" value="HAD-SF_hydro_IA"/>
</dbReference>
<protein>
    <recommendedName>
        <fullName evidence="7">Phosphatidylglycerol--prolipoprotein diacylglyceryl transferase</fullName>
        <ecNumber evidence="7">2.5.1.145</ecNumber>
    </recommendedName>
</protein>
<dbReference type="EMBL" id="JANGCH010000005">
    <property type="protein sequence ID" value="MCQ5121574.1"/>
    <property type="molecule type" value="Genomic_DNA"/>
</dbReference>
<dbReference type="NCBIfam" id="TIGR01549">
    <property type="entry name" value="HAD-SF-IA-v1"/>
    <property type="match status" value="1"/>
</dbReference>
<evidence type="ECO:0000256" key="6">
    <source>
        <dbReference type="ARBA" id="ARBA00023136"/>
    </source>
</evidence>
<feature type="transmembrane region" description="Helical" evidence="7">
    <location>
        <begin position="92"/>
        <end position="109"/>
    </location>
</feature>
<dbReference type="NCBIfam" id="TIGR00544">
    <property type="entry name" value="lgt"/>
    <property type="match status" value="1"/>
</dbReference>
<keyword evidence="3 7" id="KW-0808">Transferase</keyword>
<feature type="transmembrane region" description="Helical" evidence="7">
    <location>
        <begin position="206"/>
        <end position="223"/>
    </location>
</feature>
<dbReference type="InterPro" id="IPR023214">
    <property type="entry name" value="HAD_sf"/>
</dbReference>
<dbReference type="Gene3D" id="3.40.50.1000">
    <property type="entry name" value="HAD superfamily/HAD-like"/>
    <property type="match status" value="1"/>
</dbReference>
<comment type="catalytic activity">
    <reaction evidence="7">
        <text>L-cysteinyl-[prolipoprotein] + a 1,2-diacyl-sn-glycero-3-phospho-(1'-sn-glycerol) = an S-1,2-diacyl-sn-glyceryl-L-cysteinyl-[prolipoprotein] + sn-glycerol 1-phosphate + H(+)</text>
        <dbReference type="Rhea" id="RHEA:56712"/>
        <dbReference type="Rhea" id="RHEA-COMP:14679"/>
        <dbReference type="Rhea" id="RHEA-COMP:14680"/>
        <dbReference type="ChEBI" id="CHEBI:15378"/>
        <dbReference type="ChEBI" id="CHEBI:29950"/>
        <dbReference type="ChEBI" id="CHEBI:57685"/>
        <dbReference type="ChEBI" id="CHEBI:64716"/>
        <dbReference type="ChEBI" id="CHEBI:140658"/>
        <dbReference type="EC" id="2.5.1.145"/>
    </reaction>
</comment>
<dbReference type="InterPro" id="IPR041492">
    <property type="entry name" value="HAD_2"/>
</dbReference>
<dbReference type="PANTHER" id="PTHR30589">
    <property type="entry name" value="PROLIPOPROTEIN DIACYLGLYCERYL TRANSFERASE"/>
    <property type="match status" value="1"/>
</dbReference>
<dbReference type="PANTHER" id="PTHR30589:SF0">
    <property type="entry name" value="PHOSPHATIDYLGLYCEROL--PROLIPOPROTEIN DIACYLGLYCERYL TRANSFERASE"/>
    <property type="match status" value="1"/>
</dbReference>
<evidence type="ECO:0000313" key="8">
    <source>
        <dbReference type="EMBL" id="MCQ5121574.1"/>
    </source>
</evidence>
<proteinExistence type="inferred from homology"/>
<dbReference type="EC" id="2.5.1.145" evidence="7"/>
<keyword evidence="5 7" id="KW-1133">Transmembrane helix</keyword>
<dbReference type="RefSeq" id="WP_178200679.1">
    <property type="nucleotide sequence ID" value="NZ_CALVCM010000002.1"/>
</dbReference>
<evidence type="ECO:0000256" key="7">
    <source>
        <dbReference type="HAMAP-Rule" id="MF_01147"/>
    </source>
</evidence>
<sequence length="490" mass="56536">MAFFPDMKTFVSFGSLSITWYAVLILTGAFLAYLLSLRIFRKWGYDDEIFENYFLMMFPIAIIGARIWYVLFEWEQYADNWVKVFYVWEGGLAIHGGLLAAIGFGWFYFRRHGVDGLRVADVALPHVMLAQVIGRWGNFMNQEAFGEIVPESYFDHFPAFIKDQMYISGHYHMPTFLYEGIGNLIGFILIMFVYRKYGRKKRGDLAYAYIAWYGMVRFFVEGLRTDSLMFGGIRVAQAVSVIGVLFGVCGILGVWNKMFAKFYPWRKEKPVVLFDLDGTLVDTKELIFQSFRHVFAQYKPDHTLSEEELQSFLGPTLKQSFARYFDVSMSDELIACYREYNHREHDRYVKEFAGVKETLDYLRGNGYAMAVVSNKTKHTVAMGLEKFGLEEYFPVIIGCEEIKEPKPDPSGILEACKALYRGHDNVIYVGDSASDVQAAKNMGGFSVACVFDEAKEAELTQSKPCALIHHMEELIELVKEDREWEDRTIY</sequence>
<dbReference type="Proteomes" id="UP001524435">
    <property type="component" value="Unassembled WGS sequence"/>
</dbReference>
<name>A0ABT1SK41_9FIRM</name>
<feature type="transmembrane region" description="Helical" evidence="7">
    <location>
        <begin position="175"/>
        <end position="194"/>
    </location>
</feature>
<dbReference type="Pfam" id="PF01790">
    <property type="entry name" value="LGT"/>
    <property type="match status" value="1"/>
</dbReference>
<dbReference type="InterPro" id="IPR036412">
    <property type="entry name" value="HAD-like_sf"/>
</dbReference>
<accession>A0ABT1SK41</accession>
<feature type="transmembrane region" description="Helical" evidence="7">
    <location>
        <begin position="52"/>
        <end position="72"/>
    </location>
</feature>
<dbReference type="HAMAP" id="MF_01147">
    <property type="entry name" value="Lgt"/>
    <property type="match status" value="1"/>
</dbReference>
<keyword evidence="4 7" id="KW-0812">Transmembrane</keyword>
<feature type="transmembrane region" description="Helical" evidence="7">
    <location>
        <begin position="20"/>
        <end position="40"/>
    </location>
</feature>
<dbReference type="SFLD" id="SFLDG01129">
    <property type="entry name" value="C1.5:_HAD__Beta-PGM__Phosphata"/>
    <property type="match status" value="1"/>
</dbReference>
<dbReference type="PROSITE" id="PS01311">
    <property type="entry name" value="LGT"/>
    <property type="match status" value="1"/>
</dbReference>
<evidence type="ECO:0000256" key="5">
    <source>
        <dbReference type="ARBA" id="ARBA00022989"/>
    </source>
</evidence>
<dbReference type="PRINTS" id="PR00413">
    <property type="entry name" value="HADHALOGNASE"/>
</dbReference>
<dbReference type="Pfam" id="PF13419">
    <property type="entry name" value="HAD_2"/>
    <property type="match status" value="1"/>
</dbReference>
<feature type="transmembrane region" description="Helical" evidence="7">
    <location>
        <begin position="235"/>
        <end position="255"/>
    </location>
</feature>
<comment type="similarity">
    <text evidence="1 7">Belongs to the Lgt family.</text>
</comment>